<dbReference type="AlphaFoldDB" id="A0A4Y9SR30"/>
<protein>
    <submittedName>
        <fullName evidence="3">Outer membrane lipoprotein-sorting protein</fullName>
    </submittedName>
</protein>
<sequence length="256" mass="27949">METWMTSNAKLLLAGALLAASLPGWAQTATGLSALQVLEATDKTRGGGLPGVSWDLKITAIDPDSGENVRMLHVKAEGDNSVAETYYPARAAGGRLLQLGRNMWYGRPDLQKPVSISSRQKMMGPAANGDIAATNYMKEYDGTLMPEQTIDGEPVYVLNLVGKTKWVTYDRIVYYVSRARLVPVKAEFYTVSGKLFKTAIFETGNIITHDGRKQPFVSRMVIHDAIGANNVSVLEYSAVKVQPIPRDELSLAALTR</sequence>
<dbReference type="Gene3D" id="2.50.20.10">
    <property type="entry name" value="Lipoprotein localisation LolA/LolB/LppX"/>
    <property type="match status" value="1"/>
</dbReference>
<dbReference type="PIRSF" id="PIRSF028205">
    <property type="entry name" value="UCP028205"/>
    <property type="match status" value="1"/>
</dbReference>
<keyword evidence="3" id="KW-0449">Lipoprotein</keyword>
<evidence type="ECO:0000259" key="2">
    <source>
        <dbReference type="Pfam" id="PF17131"/>
    </source>
</evidence>
<comment type="caution">
    <text evidence="3">The sequence shown here is derived from an EMBL/GenBank/DDBJ whole genome shotgun (WGS) entry which is preliminary data.</text>
</comment>
<evidence type="ECO:0000313" key="4">
    <source>
        <dbReference type="Proteomes" id="UP000297258"/>
    </source>
</evidence>
<keyword evidence="4" id="KW-1185">Reference proteome</keyword>
<name>A0A4Y9SR30_9BURK</name>
<accession>A0A4Y9SR30</accession>
<dbReference type="OrthoDB" id="368800at2"/>
<dbReference type="InterPro" id="IPR011220">
    <property type="entry name" value="UCP028205"/>
</dbReference>
<keyword evidence="1" id="KW-0732">Signal</keyword>
<reference evidence="3 4" key="1">
    <citation type="submission" date="2019-03" db="EMBL/GenBank/DDBJ databases">
        <title>Draft genome of Massilia hortus sp. nov., a novel bacterial species of the Oxalobacteraceae family.</title>
        <authorList>
            <person name="Peta V."/>
            <person name="Raths R."/>
            <person name="Bucking H."/>
        </authorList>
    </citation>
    <scope>NUCLEOTIDE SEQUENCE [LARGE SCALE GENOMIC DNA]</scope>
    <source>
        <strain evidence="3 4">ONC3</strain>
    </source>
</reference>
<feature type="chain" id="PRO_5021226810" evidence="1">
    <location>
        <begin position="27"/>
        <end position="256"/>
    </location>
</feature>
<proteinExistence type="predicted"/>
<dbReference type="EMBL" id="SPUM01000132">
    <property type="protein sequence ID" value="TFW28925.1"/>
    <property type="molecule type" value="Genomic_DNA"/>
</dbReference>
<dbReference type="Pfam" id="PF17131">
    <property type="entry name" value="LolA_like"/>
    <property type="match status" value="1"/>
</dbReference>
<gene>
    <name evidence="3" type="ORF">E4O92_20045</name>
</gene>
<evidence type="ECO:0000256" key="1">
    <source>
        <dbReference type="SAM" id="SignalP"/>
    </source>
</evidence>
<organism evidence="3 4">
    <name type="scientific">Massilia horti</name>
    <dbReference type="NCBI Taxonomy" id="2562153"/>
    <lineage>
        <taxon>Bacteria</taxon>
        <taxon>Pseudomonadati</taxon>
        <taxon>Pseudomonadota</taxon>
        <taxon>Betaproteobacteria</taxon>
        <taxon>Burkholderiales</taxon>
        <taxon>Oxalobacteraceae</taxon>
        <taxon>Telluria group</taxon>
        <taxon>Massilia</taxon>
    </lineage>
</organism>
<feature type="signal peptide" evidence="1">
    <location>
        <begin position="1"/>
        <end position="26"/>
    </location>
</feature>
<dbReference type="CDD" id="cd16329">
    <property type="entry name" value="LolA_like"/>
    <property type="match status" value="1"/>
</dbReference>
<dbReference type="Proteomes" id="UP000297258">
    <property type="component" value="Unassembled WGS sequence"/>
</dbReference>
<feature type="domain" description="Uncharacterized protein TP-0789" evidence="2">
    <location>
        <begin position="79"/>
        <end position="256"/>
    </location>
</feature>
<evidence type="ECO:0000313" key="3">
    <source>
        <dbReference type="EMBL" id="TFW28925.1"/>
    </source>
</evidence>
<dbReference type="InterPro" id="IPR033399">
    <property type="entry name" value="TP_0789-like"/>
</dbReference>